<comment type="caution">
    <text evidence="1">The sequence shown here is derived from an EMBL/GenBank/DDBJ whole genome shotgun (WGS) entry which is preliminary data.</text>
</comment>
<keyword evidence="2" id="KW-1185">Reference proteome</keyword>
<accession>A0A5D3KFY0</accession>
<reference evidence="1 2" key="1">
    <citation type="submission" date="2019-08" db="EMBL/GenBank/DDBJ databases">
        <title>Bradyrhizobium hipponensis sp. nov., a rhizobium isolated from a Lupinus angustifolius root nodule in Tunisia.</title>
        <authorList>
            <person name="Off K."/>
            <person name="Rejili M."/>
            <person name="Mars M."/>
            <person name="Brachmann A."/>
            <person name="Marin M."/>
        </authorList>
    </citation>
    <scope>NUCLEOTIDE SEQUENCE [LARGE SCALE GENOMIC DNA]</scope>
    <source>
        <strain evidence="1 2">CTAW71</strain>
    </source>
</reference>
<proteinExistence type="predicted"/>
<gene>
    <name evidence="1" type="ORF">FXB40_19275</name>
</gene>
<sequence length="144" mass="15660">MDVEETLTTHLAGRHLAAVTRREYDWKFSFGDIAASGLSAECPWRIIVGNRIAFSSSDDGHRFGLAAPLDGEKVARDLLGSRPIERISIRSDTGDMSLLFADHVVLEVLNMSSGYEGWEIGVPGYYVVATGGGELAIFADKQGR</sequence>
<dbReference type="Proteomes" id="UP000324758">
    <property type="component" value="Unassembled WGS sequence"/>
</dbReference>
<dbReference type="OrthoDB" id="7433325at2"/>
<evidence type="ECO:0000313" key="2">
    <source>
        <dbReference type="Proteomes" id="UP000324758"/>
    </source>
</evidence>
<dbReference type="AlphaFoldDB" id="A0A5D3KFY0"/>
<dbReference type="EMBL" id="VSSS01000030">
    <property type="protein sequence ID" value="TYL93983.1"/>
    <property type="molecule type" value="Genomic_DNA"/>
</dbReference>
<protein>
    <submittedName>
        <fullName evidence="1">Uncharacterized protein</fullName>
    </submittedName>
</protein>
<name>A0A5D3KFY0_9BRAD</name>
<dbReference type="RefSeq" id="WP_148773761.1">
    <property type="nucleotide sequence ID" value="NZ_VSSS01000030.1"/>
</dbReference>
<evidence type="ECO:0000313" key="1">
    <source>
        <dbReference type="EMBL" id="TYL93983.1"/>
    </source>
</evidence>
<organism evidence="1 2">
    <name type="scientific">Bradyrhizobium rifense</name>
    <dbReference type="NCBI Taxonomy" id="515499"/>
    <lineage>
        <taxon>Bacteria</taxon>
        <taxon>Pseudomonadati</taxon>
        <taxon>Pseudomonadota</taxon>
        <taxon>Alphaproteobacteria</taxon>
        <taxon>Hyphomicrobiales</taxon>
        <taxon>Nitrobacteraceae</taxon>
        <taxon>Bradyrhizobium</taxon>
    </lineage>
</organism>